<evidence type="ECO:0000313" key="4">
    <source>
        <dbReference type="Proteomes" id="UP001597461"/>
    </source>
</evidence>
<feature type="chain" id="PRO_5045261921" evidence="1">
    <location>
        <begin position="20"/>
        <end position="781"/>
    </location>
</feature>
<dbReference type="Proteomes" id="UP001597461">
    <property type="component" value="Unassembled WGS sequence"/>
</dbReference>
<gene>
    <name evidence="3" type="ORF">ACFSR6_02645</name>
</gene>
<evidence type="ECO:0000256" key="1">
    <source>
        <dbReference type="SAM" id="SignalP"/>
    </source>
</evidence>
<name>A0ABW5MG69_9SPHI</name>
<accession>A0ABW5MG69</accession>
<dbReference type="Gene3D" id="3.30.750.44">
    <property type="match status" value="1"/>
</dbReference>
<comment type="caution">
    <text evidence="3">The sequence shown here is derived from an EMBL/GenBank/DDBJ whole genome shotgun (WGS) entry which is preliminary data.</text>
</comment>
<dbReference type="InterPro" id="IPR005151">
    <property type="entry name" value="Tail-specific_protease"/>
</dbReference>
<dbReference type="InterPro" id="IPR029045">
    <property type="entry name" value="ClpP/crotonase-like_dom_sf"/>
</dbReference>
<dbReference type="SUPFAM" id="SSF52096">
    <property type="entry name" value="ClpP/crotonase"/>
    <property type="match status" value="1"/>
</dbReference>
<evidence type="ECO:0000313" key="3">
    <source>
        <dbReference type="EMBL" id="MFD2581371.1"/>
    </source>
</evidence>
<dbReference type="Gene3D" id="3.90.226.10">
    <property type="entry name" value="2-enoyl-CoA Hydratase, Chain A, domain 1"/>
    <property type="match status" value="1"/>
</dbReference>
<reference evidence="4" key="1">
    <citation type="journal article" date="2019" name="Int. J. Syst. Evol. Microbiol.">
        <title>The Global Catalogue of Microorganisms (GCM) 10K type strain sequencing project: providing services to taxonomists for standard genome sequencing and annotation.</title>
        <authorList>
            <consortium name="The Broad Institute Genomics Platform"/>
            <consortium name="The Broad Institute Genome Sequencing Center for Infectious Disease"/>
            <person name="Wu L."/>
            <person name="Ma J."/>
        </authorList>
    </citation>
    <scope>NUCLEOTIDE SEQUENCE [LARGE SCALE GENOMIC DNA]</scope>
    <source>
        <strain evidence="4">KCTC 42866</strain>
    </source>
</reference>
<dbReference type="RefSeq" id="WP_379074550.1">
    <property type="nucleotide sequence ID" value="NZ_JBHULL010000003.1"/>
</dbReference>
<sequence>MKRYIFIFMGMLLPHFSGAQQQVSALKTAEIKRIADFGKVWGVVNYFHPNAGKGVLNMDSLMIKNIKPLIQNPNENNFREALKSLFSDLGDPQSGIVQNEAVGQSNYSEKRVVYARQLQSKIWYLNVPQKTFQDRNNADTLLNQALAKHQLFVIDLRNSAINYQLGLKQYVDFVQPLVSRLISNTMILPVTRSFYYKGLMREDFPHDLNILPQDKYGTINDHYQVYFGIRNVSEGAYTQAKPDLKYTGKRFCFIINKYVNVNTFKALQALRHRNLCNLVVEGELPNYIYGEFYNMKLSDSLSIKIRTAEVLYEGGTLGEKPDALLPLTNDTSLNAPVILAATKLLTGSFVKQTVKKPENTAYICRTQDDYPAADVPSAELRLLGLFNFWNAIHYFSPNKNLIPQNWDDVLNENIPLFLAAKTEKEYFMALMKLTASIKDGHAVLITKKGGRSPMGIMDGNLPIITSLVGNKVYITAVLDDIHQKNQLSLIKEGAELLAIDDVPVKQLAEQWEPYIVASNKAGFDREFYFSWLTNGAVNSKAVLTIRGKDGIEKVSLSRIKRDDYYALTGKVNRNLLSPPYCKILTENIGYLRVNRIYSGELDSLAAMLKNCKTIILDVRGYPKDGSIGSKLAAYIAAKTDIVAYNSFPYVISPDISKNYSLIENEIIEPNTNPDLKNKRYFMLADEGNQSQGEGNVITLQGVTKGTTVGRQTAGANGMAITINFPGEYFSFFSGFGEYYPDGTPNQKLGVKIDVRVDKTLNDILTGKDEILEKALELATNK</sequence>
<protein>
    <submittedName>
        <fullName evidence="3">S41 family peptidase</fullName>
    </submittedName>
</protein>
<dbReference type="Pfam" id="PF03572">
    <property type="entry name" value="Peptidase_S41"/>
    <property type="match status" value="1"/>
</dbReference>
<keyword evidence="4" id="KW-1185">Reference proteome</keyword>
<proteinExistence type="predicted"/>
<keyword evidence="1" id="KW-0732">Signal</keyword>
<organism evidence="3 4">
    <name type="scientific">Pedobacter vanadiisoli</name>
    <dbReference type="NCBI Taxonomy" id="1761975"/>
    <lineage>
        <taxon>Bacteria</taxon>
        <taxon>Pseudomonadati</taxon>
        <taxon>Bacteroidota</taxon>
        <taxon>Sphingobacteriia</taxon>
        <taxon>Sphingobacteriales</taxon>
        <taxon>Sphingobacteriaceae</taxon>
        <taxon>Pedobacter</taxon>
    </lineage>
</organism>
<feature type="domain" description="Tail specific protease" evidence="2">
    <location>
        <begin position="587"/>
        <end position="756"/>
    </location>
</feature>
<dbReference type="EMBL" id="JBHULL010000003">
    <property type="protein sequence ID" value="MFD2581371.1"/>
    <property type="molecule type" value="Genomic_DNA"/>
</dbReference>
<feature type="signal peptide" evidence="1">
    <location>
        <begin position="1"/>
        <end position="19"/>
    </location>
</feature>
<evidence type="ECO:0000259" key="2">
    <source>
        <dbReference type="Pfam" id="PF03572"/>
    </source>
</evidence>